<dbReference type="Pfam" id="PF00072">
    <property type="entry name" value="Response_reg"/>
    <property type="match status" value="1"/>
</dbReference>
<dbReference type="PROSITE" id="PS50110">
    <property type="entry name" value="RESPONSE_REGULATORY"/>
    <property type="match status" value="1"/>
</dbReference>
<dbReference type="SMART" id="SM00862">
    <property type="entry name" value="Trans_reg_C"/>
    <property type="match status" value="1"/>
</dbReference>
<keyword evidence="6" id="KW-0804">Transcription</keyword>
<evidence type="ECO:0000256" key="1">
    <source>
        <dbReference type="ARBA" id="ARBA00004496"/>
    </source>
</evidence>
<evidence type="ECO:0000256" key="6">
    <source>
        <dbReference type="ARBA" id="ARBA00023163"/>
    </source>
</evidence>
<dbReference type="Pfam" id="PF00486">
    <property type="entry name" value="Trans_reg_C"/>
    <property type="match status" value="1"/>
</dbReference>
<dbReference type="SMART" id="SM00448">
    <property type="entry name" value="REC"/>
    <property type="match status" value="1"/>
</dbReference>
<dbReference type="SUPFAM" id="SSF52172">
    <property type="entry name" value="CheY-like"/>
    <property type="match status" value="1"/>
</dbReference>
<dbReference type="InterPro" id="IPR016032">
    <property type="entry name" value="Sig_transdc_resp-reg_C-effctor"/>
</dbReference>
<proteinExistence type="predicted"/>
<comment type="subcellular location">
    <subcellularLocation>
        <location evidence="1">Cytoplasm</location>
    </subcellularLocation>
</comment>
<evidence type="ECO:0000256" key="5">
    <source>
        <dbReference type="ARBA" id="ARBA00023125"/>
    </source>
</evidence>
<dbReference type="EMBL" id="JAFBCV010000008">
    <property type="protein sequence ID" value="MBM7839390.1"/>
    <property type="molecule type" value="Genomic_DNA"/>
</dbReference>
<dbReference type="SUPFAM" id="SSF46894">
    <property type="entry name" value="C-terminal effector domain of the bipartite response regulators"/>
    <property type="match status" value="1"/>
</dbReference>
<feature type="DNA-binding region" description="OmpR/PhoB-type" evidence="8">
    <location>
        <begin position="130"/>
        <end position="229"/>
    </location>
</feature>
<feature type="domain" description="OmpR/PhoB-type" evidence="10">
    <location>
        <begin position="130"/>
        <end position="229"/>
    </location>
</feature>
<dbReference type="PROSITE" id="PS51755">
    <property type="entry name" value="OMPR_PHOB"/>
    <property type="match status" value="1"/>
</dbReference>
<keyword evidence="5 8" id="KW-0238">DNA-binding</keyword>
<dbReference type="GO" id="GO:0003677">
    <property type="term" value="F:DNA binding"/>
    <property type="evidence" value="ECO:0007669"/>
    <property type="project" value="UniProtKB-KW"/>
</dbReference>
<dbReference type="InterPro" id="IPR039420">
    <property type="entry name" value="WalR-like"/>
</dbReference>
<dbReference type="InterPro" id="IPR036388">
    <property type="entry name" value="WH-like_DNA-bd_sf"/>
</dbReference>
<evidence type="ECO:0000313" key="12">
    <source>
        <dbReference type="Proteomes" id="UP001179280"/>
    </source>
</evidence>
<evidence type="ECO:0000259" key="9">
    <source>
        <dbReference type="PROSITE" id="PS50110"/>
    </source>
</evidence>
<gene>
    <name evidence="11" type="ORF">JOC54_002670</name>
</gene>
<dbReference type="CDD" id="cd00383">
    <property type="entry name" value="trans_reg_C"/>
    <property type="match status" value="1"/>
</dbReference>
<keyword evidence="12" id="KW-1185">Reference proteome</keyword>
<reference evidence="11" key="1">
    <citation type="submission" date="2021-01" db="EMBL/GenBank/DDBJ databases">
        <title>Genomic Encyclopedia of Type Strains, Phase IV (KMG-IV): sequencing the most valuable type-strain genomes for metagenomic binning, comparative biology and taxonomic classification.</title>
        <authorList>
            <person name="Goeker M."/>
        </authorList>
    </citation>
    <scope>NUCLEOTIDE SEQUENCE</scope>
    <source>
        <strain evidence="11">DSM 21943</strain>
    </source>
</reference>
<dbReference type="Proteomes" id="UP001179280">
    <property type="component" value="Unassembled WGS sequence"/>
</dbReference>
<evidence type="ECO:0000256" key="2">
    <source>
        <dbReference type="ARBA" id="ARBA00022553"/>
    </source>
</evidence>
<evidence type="ECO:0000256" key="7">
    <source>
        <dbReference type="PROSITE-ProRule" id="PRU00169"/>
    </source>
</evidence>
<evidence type="ECO:0000256" key="8">
    <source>
        <dbReference type="PROSITE-ProRule" id="PRU01091"/>
    </source>
</evidence>
<dbReference type="PANTHER" id="PTHR48111:SF26">
    <property type="entry name" value="STAGE 0 SPORULATION PROTEIN A HOMOLOG"/>
    <property type="match status" value="1"/>
</dbReference>
<dbReference type="Gene3D" id="3.40.50.2300">
    <property type="match status" value="1"/>
</dbReference>
<keyword evidence="2 7" id="KW-0597">Phosphoprotein</keyword>
<name>A0ABS2SVY8_9BACI</name>
<organism evidence="11 12">
    <name type="scientific">Shouchella xiaoxiensis</name>
    <dbReference type="NCBI Taxonomy" id="766895"/>
    <lineage>
        <taxon>Bacteria</taxon>
        <taxon>Bacillati</taxon>
        <taxon>Bacillota</taxon>
        <taxon>Bacilli</taxon>
        <taxon>Bacillales</taxon>
        <taxon>Bacillaceae</taxon>
        <taxon>Shouchella</taxon>
    </lineage>
</organism>
<dbReference type="RefSeq" id="WP_204466645.1">
    <property type="nucleotide sequence ID" value="NZ_JAFBCV010000008.1"/>
</dbReference>
<evidence type="ECO:0000256" key="4">
    <source>
        <dbReference type="ARBA" id="ARBA00023015"/>
    </source>
</evidence>
<feature type="domain" description="Response regulatory" evidence="9">
    <location>
        <begin position="3"/>
        <end position="116"/>
    </location>
</feature>
<dbReference type="InterPro" id="IPR001789">
    <property type="entry name" value="Sig_transdc_resp-reg_receiver"/>
</dbReference>
<sequence>MKRILLIEDEKSIAELQKDYLEINGFEVEMKHTGTEGLETALAGDFDLIVLDVMLPGIDGFSICKQIRAVKEVPILMVTARVEEIDLIRGLGLGADDYIFKPFNPNQLVARVKSHLARYARLVSLNESSDEQTTTGRLSINHAARTIEVDGIEVVVRAREFDLLAFLAQHPGQVFTKEHLYERIWGMDALSDHTTVTVHIKKIRDKLSVNEINFDSIETVWGVGYRFRKEA</sequence>
<dbReference type="InterPro" id="IPR001867">
    <property type="entry name" value="OmpR/PhoB-type_DNA-bd"/>
</dbReference>
<keyword evidence="4" id="KW-0805">Transcription regulation</keyword>
<dbReference type="Gene3D" id="1.10.10.10">
    <property type="entry name" value="Winged helix-like DNA-binding domain superfamily/Winged helix DNA-binding domain"/>
    <property type="match status" value="1"/>
</dbReference>
<evidence type="ECO:0000256" key="3">
    <source>
        <dbReference type="ARBA" id="ARBA00023012"/>
    </source>
</evidence>
<comment type="caution">
    <text evidence="11">The sequence shown here is derived from an EMBL/GenBank/DDBJ whole genome shotgun (WGS) entry which is preliminary data.</text>
</comment>
<evidence type="ECO:0000313" key="11">
    <source>
        <dbReference type="EMBL" id="MBM7839390.1"/>
    </source>
</evidence>
<dbReference type="Gene3D" id="6.10.250.690">
    <property type="match status" value="1"/>
</dbReference>
<dbReference type="PANTHER" id="PTHR48111">
    <property type="entry name" value="REGULATOR OF RPOS"/>
    <property type="match status" value="1"/>
</dbReference>
<feature type="modified residue" description="4-aspartylphosphate" evidence="7">
    <location>
        <position position="52"/>
    </location>
</feature>
<accession>A0ABS2SVY8</accession>
<keyword evidence="3" id="KW-0902">Two-component regulatory system</keyword>
<protein>
    <submittedName>
        <fullName evidence="11">DNA-binding response OmpR family regulator</fullName>
    </submittedName>
</protein>
<dbReference type="InterPro" id="IPR011006">
    <property type="entry name" value="CheY-like_superfamily"/>
</dbReference>
<evidence type="ECO:0000259" key="10">
    <source>
        <dbReference type="PROSITE" id="PS51755"/>
    </source>
</evidence>